<evidence type="ECO:0000256" key="2">
    <source>
        <dbReference type="ARBA" id="ARBA00004752"/>
    </source>
</evidence>
<evidence type="ECO:0000256" key="12">
    <source>
        <dbReference type="ARBA" id="ARBA00022984"/>
    </source>
</evidence>
<organism evidence="21 22">
    <name type="scientific">Candidatus Lambdaproteobacteria bacterium RIFOXYD2_FULL_56_26</name>
    <dbReference type="NCBI Taxonomy" id="1817773"/>
    <lineage>
        <taxon>Bacteria</taxon>
        <taxon>Pseudomonadati</taxon>
        <taxon>Pseudomonadota</taxon>
        <taxon>Candidatus Lambdaproteobacteria</taxon>
    </lineage>
</organism>
<dbReference type="AlphaFoldDB" id="A0A1F6H3W1"/>
<dbReference type="GO" id="GO:0030288">
    <property type="term" value="C:outer membrane-bounded periplasmic space"/>
    <property type="evidence" value="ECO:0007669"/>
    <property type="project" value="TreeGrafter"/>
</dbReference>
<dbReference type="GO" id="GO:0008658">
    <property type="term" value="F:penicillin binding"/>
    <property type="evidence" value="ECO:0007669"/>
    <property type="project" value="InterPro"/>
</dbReference>
<dbReference type="NCBIfam" id="TIGR02074">
    <property type="entry name" value="PBP_1a_fam"/>
    <property type="match status" value="1"/>
</dbReference>
<keyword evidence="8" id="KW-0328">Glycosyltransferase</keyword>
<protein>
    <recommendedName>
        <fullName evidence="23">Penicillin-insensitive transglycosylase</fullName>
    </recommendedName>
</protein>
<evidence type="ECO:0000256" key="10">
    <source>
        <dbReference type="ARBA" id="ARBA00022801"/>
    </source>
</evidence>
<dbReference type="InterPro" id="IPR012338">
    <property type="entry name" value="Beta-lactam/transpept-like"/>
</dbReference>
<dbReference type="Pfam" id="PF00905">
    <property type="entry name" value="Transpeptidase"/>
    <property type="match status" value="1"/>
</dbReference>
<dbReference type="SUPFAM" id="SSF56601">
    <property type="entry name" value="beta-lactamase/transpeptidase-like"/>
    <property type="match status" value="1"/>
</dbReference>
<gene>
    <name evidence="21" type="ORF">A2557_08795</name>
</gene>
<comment type="caution">
    <text evidence="21">The sequence shown here is derived from an EMBL/GenBank/DDBJ whole genome shotgun (WGS) entry which is preliminary data.</text>
</comment>
<comment type="catalytic activity">
    <reaction evidence="16">
        <text>Preferential cleavage: (Ac)2-L-Lys-D-Ala-|-D-Ala. Also transpeptidation of peptidyl-alanyl moieties that are N-acyl substituents of D-alanine.</text>
        <dbReference type="EC" id="3.4.16.4"/>
    </reaction>
</comment>
<evidence type="ECO:0000256" key="7">
    <source>
        <dbReference type="ARBA" id="ARBA00022670"/>
    </source>
</evidence>
<keyword evidence="11" id="KW-0133">Cell shape</keyword>
<dbReference type="InterPro" id="IPR023346">
    <property type="entry name" value="Lysozyme-like_dom_sf"/>
</dbReference>
<evidence type="ECO:0000256" key="14">
    <source>
        <dbReference type="ARBA" id="ARBA00023268"/>
    </source>
</evidence>
<comment type="similarity">
    <text evidence="4">In the N-terminal section; belongs to the glycosyltransferase 51 family.</text>
</comment>
<comment type="similarity">
    <text evidence="3">In the C-terminal section; belongs to the transpeptidase family.</text>
</comment>
<comment type="pathway">
    <text evidence="2">Cell wall biogenesis; peptidoglycan biosynthesis.</text>
</comment>
<dbReference type="GO" id="GO:0009002">
    <property type="term" value="F:serine-type D-Ala-D-Ala carboxypeptidase activity"/>
    <property type="evidence" value="ECO:0007669"/>
    <property type="project" value="UniProtKB-EC"/>
</dbReference>
<proteinExistence type="inferred from homology"/>
<evidence type="ECO:0000256" key="11">
    <source>
        <dbReference type="ARBA" id="ARBA00022960"/>
    </source>
</evidence>
<sequence length="683" mass="76229">MPFFSTRRLWKILGLLLLLGVGLLALVFSVFRSQTLATFEEERRFQNNNTVFYDLEGQPFHVIQGEEDRKYVPLSKTSRNLQMAVVAIEDARFFQHFGFDPIRIFGATLRYLKNPSAPQGASTITQQLVKLSLLSPERTLSRKISELWMAIALESHYSKPEILEFYLNKVYLGHRNYGIENAALNYFHKSAKDLSLAEAAFIAGLIKKPEGYSPFVNLKGARTRQLLVLMRMQALGWISKEEYQAAIGEHILIRQRRQSDLNLAPYFITHILTDLKQRYSTSQIYGGGLRVYTTLNRKYQTALDQVIRERFAQPRTFEELGAVSLDPSTGFVLALVGGSDFNQSEFNRVTQAMRQPGSSFKPILYATALSQGIRPYDTFVDEPVQYANGNGQDEPAYYEPENYSGEYMGEITMAQALKVSNNIVSVQILKKVGIPNLAKVAARFGLEIPPEKGFCLALGCAEVSLLNLTRAYGVFANEGQINQAVFILKVTDSAGRVLEEYKPSPSVPVISPAQAYQMNLMLQEVVNSGTGRAAKLDSEPVGGKTGTSDNYRDAWFVGFTAGLVTGFWVGNDNNRPMEKETGGKTPARLWKAYMTALPAGEFEKTLPVNTEFVEVQLCNVSGKKANPYCPSVSWYPVKRDEPPLEECDQHDESTAAAQAVDGLETEPYPEPETLQPTDPAGVR</sequence>
<dbReference type="InterPro" id="IPR001264">
    <property type="entry name" value="Glyco_trans_51"/>
</dbReference>
<comment type="subcellular location">
    <subcellularLocation>
        <location evidence="1">Cell membrane</location>
    </subcellularLocation>
</comment>
<evidence type="ECO:0000256" key="8">
    <source>
        <dbReference type="ARBA" id="ARBA00022676"/>
    </source>
</evidence>
<comment type="catalytic activity">
    <reaction evidence="17">
        <text>[GlcNAc-(1-&gt;4)-Mur2Ac(oyl-L-Ala-gamma-D-Glu-L-Lys-D-Ala-D-Ala)](n)-di-trans,octa-cis-undecaprenyl diphosphate + beta-D-GlcNAc-(1-&gt;4)-Mur2Ac(oyl-L-Ala-gamma-D-Glu-L-Lys-D-Ala-D-Ala)-di-trans,octa-cis-undecaprenyl diphosphate = [GlcNAc-(1-&gt;4)-Mur2Ac(oyl-L-Ala-gamma-D-Glu-L-Lys-D-Ala-D-Ala)](n+1)-di-trans,octa-cis-undecaprenyl diphosphate + di-trans,octa-cis-undecaprenyl diphosphate + H(+)</text>
        <dbReference type="Rhea" id="RHEA:23708"/>
        <dbReference type="Rhea" id="RHEA-COMP:9602"/>
        <dbReference type="Rhea" id="RHEA-COMP:9603"/>
        <dbReference type="ChEBI" id="CHEBI:15378"/>
        <dbReference type="ChEBI" id="CHEBI:58405"/>
        <dbReference type="ChEBI" id="CHEBI:60033"/>
        <dbReference type="ChEBI" id="CHEBI:78435"/>
        <dbReference type="EC" id="2.4.99.28"/>
    </reaction>
</comment>
<evidence type="ECO:0000256" key="6">
    <source>
        <dbReference type="ARBA" id="ARBA00022645"/>
    </source>
</evidence>
<evidence type="ECO:0000256" key="15">
    <source>
        <dbReference type="ARBA" id="ARBA00023316"/>
    </source>
</evidence>
<evidence type="ECO:0000256" key="5">
    <source>
        <dbReference type="ARBA" id="ARBA00022475"/>
    </source>
</evidence>
<name>A0A1F6H3W1_9PROT</name>
<keyword evidence="5" id="KW-1003">Cell membrane</keyword>
<dbReference type="UniPathway" id="UPA00219"/>
<keyword evidence="15" id="KW-0961">Cell wall biogenesis/degradation</keyword>
<keyword evidence="7" id="KW-0645">Protease</keyword>
<feature type="domain" description="Glycosyl transferase family 51" evidence="20">
    <location>
        <begin position="57"/>
        <end position="233"/>
    </location>
</feature>
<evidence type="ECO:0000256" key="9">
    <source>
        <dbReference type="ARBA" id="ARBA00022679"/>
    </source>
</evidence>
<accession>A0A1F6H3W1</accession>
<dbReference type="InterPro" id="IPR050396">
    <property type="entry name" value="Glycosyltr_51/Transpeptidase"/>
</dbReference>
<keyword evidence="9" id="KW-0808">Transferase</keyword>
<dbReference type="FunFam" id="1.10.3810.10:FF:000001">
    <property type="entry name" value="Penicillin-binding protein 1A"/>
    <property type="match status" value="1"/>
</dbReference>
<keyword evidence="6" id="KW-0121">Carboxypeptidase</keyword>
<dbReference type="EMBL" id="MFNF01000001">
    <property type="protein sequence ID" value="OGH05059.1"/>
    <property type="molecule type" value="Genomic_DNA"/>
</dbReference>
<evidence type="ECO:0008006" key="23">
    <source>
        <dbReference type="Google" id="ProtNLM"/>
    </source>
</evidence>
<dbReference type="SUPFAM" id="SSF53955">
    <property type="entry name" value="Lysozyme-like"/>
    <property type="match status" value="1"/>
</dbReference>
<dbReference type="PANTHER" id="PTHR32282">
    <property type="entry name" value="BINDING PROTEIN TRANSPEPTIDASE, PUTATIVE-RELATED"/>
    <property type="match status" value="1"/>
</dbReference>
<dbReference type="GO" id="GO:0005886">
    <property type="term" value="C:plasma membrane"/>
    <property type="evidence" value="ECO:0007669"/>
    <property type="project" value="UniProtKB-SubCell"/>
</dbReference>
<feature type="domain" description="Penicillin-binding protein transpeptidase" evidence="19">
    <location>
        <begin position="321"/>
        <end position="562"/>
    </location>
</feature>
<evidence type="ECO:0000256" key="16">
    <source>
        <dbReference type="ARBA" id="ARBA00034000"/>
    </source>
</evidence>
<dbReference type="GO" id="GO:0008360">
    <property type="term" value="P:regulation of cell shape"/>
    <property type="evidence" value="ECO:0007669"/>
    <property type="project" value="UniProtKB-KW"/>
</dbReference>
<evidence type="ECO:0000256" key="3">
    <source>
        <dbReference type="ARBA" id="ARBA00007090"/>
    </source>
</evidence>
<evidence type="ECO:0000313" key="21">
    <source>
        <dbReference type="EMBL" id="OGH05059.1"/>
    </source>
</evidence>
<dbReference type="GO" id="GO:0009252">
    <property type="term" value="P:peptidoglycan biosynthetic process"/>
    <property type="evidence" value="ECO:0007669"/>
    <property type="project" value="UniProtKB-UniPathway"/>
</dbReference>
<keyword evidence="14" id="KW-0511">Multifunctional enzyme</keyword>
<dbReference type="InterPro" id="IPR001460">
    <property type="entry name" value="PCN-bd_Tpept"/>
</dbReference>
<evidence type="ECO:0000259" key="20">
    <source>
        <dbReference type="Pfam" id="PF00912"/>
    </source>
</evidence>
<dbReference type="GO" id="GO:0006508">
    <property type="term" value="P:proteolysis"/>
    <property type="evidence" value="ECO:0007669"/>
    <property type="project" value="UniProtKB-KW"/>
</dbReference>
<dbReference type="PANTHER" id="PTHR32282:SF11">
    <property type="entry name" value="PENICILLIN-BINDING PROTEIN 1B"/>
    <property type="match status" value="1"/>
</dbReference>
<feature type="region of interest" description="Disordered" evidence="18">
    <location>
        <begin position="639"/>
        <end position="683"/>
    </location>
</feature>
<dbReference type="Proteomes" id="UP000177583">
    <property type="component" value="Unassembled WGS sequence"/>
</dbReference>
<evidence type="ECO:0000256" key="13">
    <source>
        <dbReference type="ARBA" id="ARBA00023136"/>
    </source>
</evidence>
<dbReference type="Pfam" id="PF00912">
    <property type="entry name" value="Transgly"/>
    <property type="match status" value="1"/>
</dbReference>
<keyword evidence="13" id="KW-0472">Membrane</keyword>
<dbReference type="GO" id="GO:0008955">
    <property type="term" value="F:peptidoglycan glycosyltransferase activity"/>
    <property type="evidence" value="ECO:0007669"/>
    <property type="project" value="UniProtKB-EC"/>
</dbReference>
<reference evidence="21 22" key="1">
    <citation type="journal article" date="2016" name="Nat. Commun.">
        <title>Thousands of microbial genomes shed light on interconnected biogeochemical processes in an aquifer system.</title>
        <authorList>
            <person name="Anantharaman K."/>
            <person name="Brown C.T."/>
            <person name="Hug L.A."/>
            <person name="Sharon I."/>
            <person name="Castelle C.J."/>
            <person name="Probst A.J."/>
            <person name="Thomas B.C."/>
            <person name="Singh A."/>
            <person name="Wilkins M.J."/>
            <person name="Karaoz U."/>
            <person name="Brodie E.L."/>
            <person name="Williams K.H."/>
            <person name="Hubbard S.S."/>
            <person name="Banfield J.F."/>
        </authorList>
    </citation>
    <scope>NUCLEOTIDE SEQUENCE [LARGE SCALE GENOMIC DNA]</scope>
</reference>
<evidence type="ECO:0000256" key="18">
    <source>
        <dbReference type="SAM" id="MobiDB-lite"/>
    </source>
</evidence>
<dbReference type="GO" id="GO:0071555">
    <property type="term" value="P:cell wall organization"/>
    <property type="evidence" value="ECO:0007669"/>
    <property type="project" value="UniProtKB-KW"/>
</dbReference>
<evidence type="ECO:0000313" key="22">
    <source>
        <dbReference type="Proteomes" id="UP000177583"/>
    </source>
</evidence>
<keyword evidence="10" id="KW-0378">Hydrolase</keyword>
<evidence type="ECO:0000256" key="1">
    <source>
        <dbReference type="ARBA" id="ARBA00004236"/>
    </source>
</evidence>
<evidence type="ECO:0000259" key="19">
    <source>
        <dbReference type="Pfam" id="PF00905"/>
    </source>
</evidence>
<dbReference type="Gene3D" id="1.10.3810.10">
    <property type="entry name" value="Biosynthetic peptidoglycan transglycosylase-like"/>
    <property type="match status" value="1"/>
</dbReference>
<keyword evidence="12" id="KW-0573">Peptidoglycan synthesis</keyword>
<evidence type="ECO:0000256" key="4">
    <source>
        <dbReference type="ARBA" id="ARBA00007739"/>
    </source>
</evidence>
<dbReference type="InterPro" id="IPR036950">
    <property type="entry name" value="PBP_transglycosylase"/>
</dbReference>
<evidence type="ECO:0000256" key="17">
    <source>
        <dbReference type="ARBA" id="ARBA00049902"/>
    </source>
</evidence>
<dbReference type="Gene3D" id="3.40.710.10">
    <property type="entry name" value="DD-peptidase/beta-lactamase superfamily"/>
    <property type="match status" value="1"/>
</dbReference>